<accession>A0A8T1N5P1</accession>
<evidence type="ECO:0000313" key="2">
    <source>
        <dbReference type="Proteomes" id="UP000811609"/>
    </source>
</evidence>
<comment type="caution">
    <text evidence="1">The sequence shown here is derived from an EMBL/GenBank/DDBJ whole genome shotgun (WGS) entry which is preliminary data.</text>
</comment>
<keyword evidence="2" id="KW-1185">Reference proteome</keyword>
<gene>
    <name evidence="1" type="ORF">CIPAW_16G050100</name>
</gene>
<evidence type="ECO:0000313" key="1">
    <source>
        <dbReference type="EMBL" id="KAG6624758.1"/>
    </source>
</evidence>
<reference evidence="1" key="1">
    <citation type="submission" date="2020-12" db="EMBL/GenBank/DDBJ databases">
        <title>WGS assembly of Carya illinoinensis cv. Pawnee.</title>
        <authorList>
            <person name="Platts A."/>
            <person name="Shu S."/>
            <person name="Wright S."/>
            <person name="Barry K."/>
            <person name="Edger P."/>
            <person name="Pires J.C."/>
            <person name="Schmutz J."/>
        </authorList>
    </citation>
    <scope>NUCLEOTIDE SEQUENCE</scope>
    <source>
        <tissue evidence="1">Leaf</tissue>
    </source>
</reference>
<sequence length="77" mass="8872">MVAGHGSSPHQVQRPIAIMGLYANSHAIAQPWFFMQIHGWLRSDSCVGSDFRCTQSCLRLKQPHRFWMDNLLEDDPF</sequence>
<dbReference type="AlphaFoldDB" id="A0A8T1N5P1"/>
<dbReference type="EMBL" id="CM031824">
    <property type="protein sequence ID" value="KAG6624758.1"/>
    <property type="molecule type" value="Genomic_DNA"/>
</dbReference>
<name>A0A8T1N5P1_CARIL</name>
<organism evidence="1 2">
    <name type="scientific">Carya illinoinensis</name>
    <name type="common">Pecan</name>
    <dbReference type="NCBI Taxonomy" id="32201"/>
    <lineage>
        <taxon>Eukaryota</taxon>
        <taxon>Viridiplantae</taxon>
        <taxon>Streptophyta</taxon>
        <taxon>Embryophyta</taxon>
        <taxon>Tracheophyta</taxon>
        <taxon>Spermatophyta</taxon>
        <taxon>Magnoliopsida</taxon>
        <taxon>eudicotyledons</taxon>
        <taxon>Gunneridae</taxon>
        <taxon>Pentapetalae</taxon>
        <taxon>rosids</taxon>
        <taxon>fabids</taxon>
        <taxon>Fagales</taxon>
        <taxon>Juglandaceae</taxon>
        <taxon>Carya</taxon>
    </lineage>
</organism>
<dbReference type="Proteomes" id="UP000811609">
    <property type="component" value="Chromosome 16"/>
</dbReference>
<protein>
    <submittedName>
        <fullName evidence="1">Uncharacterized protein</fullName>
    </submittedName>
</protein>
<proteinExistence type="predicted"/>